<dbReference type="InterPro" id="IPR036465">
    <property type="entry name" value="vWFA_dom_sf"/>
</dbReference>
<dbReference type="OrthoDB" id="9775079at2"/>
<dbReference type="Pfam" id="PF17863">
    <property type="entry name" value="AAA_lid_2"/>
    <property type="match status" value="1"/>
</dbReference>
<dbReference type="PROSITE" id="PS50234">
    <property type="entry name" value="VWFA"/>
    <property type="match status" value="1"/>
</dbReference>
<dbReference type="InterPro" id="IPR027417">
    <property type="entry name" value="P-loop_NTPase"/>
</dbReference>
<feature type="compositionally biased region" description="Basic residues" evidence="2">
    <location>
        <begin position="307"/>
        <end position="321"/>
    </location>
</feature>
<dbReference type="Gene3D" id="1.10.8.80">
    <property type="entry name" value="Magnesium chelatase subunit I, C-Terminal domain"/>
    <property type="match status" value="1"/>
</dbReference>
<evidence type="ECO:0000256" key="2">
    <source>
        <dbReference type="SAM" id="MobiDB-lite"/>
    </source>
</evidence>
<organism evidence="4 5">
    <name type="scientific">Litoreibacter roseus</name>
    <dbReference type="NCBI Taxonomy" id="2601869"/>
    <lineage>
        <taxon>Bacteria</taxon>
        <taxon>Pseudomonadati</taxon>
        <taxon>Pseudomonadota</taxon>
        <taxon>Alphaproteobacteria</taxon>
        <taxon>Rhodobacterales</taxon>
        <taxon>Roseobacteraceae</taxon>
        <taxon>Litoreibacter</taxon>
    </lineage>
</organism>
<protein>
    <submittedName>
        <fullName evidence="4">Magnesium-chelatase 60 kDa subunit</fullName>
    </submittedName>
</protein>
<feature type="region of interest" description="Disordered" evidence="2">
    <location>
        <begin position="244"/>
        <end position="265"/>
    </location>
</feature>
<feature type="compositionally biased region" description="Polar residues" evidence="2">
    <location>
        <begin position="252"/>
        <end position="265"/>
    </location>
</feature>
<dbReference type="EMBL" id="BLJE01000002">
    <property type="protein sequence ID" value="GFE64601.1"/>
    <property type="molecule type" value="Genomic_DNA"/>
</dbReference>
<keyword evidence="5" id="KW-1185">Reference proteome</keyword>
<evidence type="ECO:0000313" key="4">
    <source>
        <dbReference type="EMBL" id="GFE64601.1"/>
    </source>
</evidence>
<dbReference type="SUPFAM" id="SSF53300">
    <property type="entry name" value="vWA-like"/>
    <property type="match status" value="1"/>
</dbReference>
<feature type="region of interest" description="Disordered" evidence="2">
    <location>
        <begin position="293"/>
        <end position="324"/>
    </location>
</feature>
<evidence type="ECO:0000256" key="1">
    <source>
        <dbReference type="ARBA" id="ARBA00005799"/>
    </source>
</evidence>
<dbReference type="PANTHER" id="PTHR43473">
    <property type="entry name" value="MAGNESIUM-CHELATASE SUBUNIT CHLD, CHLOROPLASTIC"/>
    <property type="match status" value="1"/>
</dbReference>
<dbReference type="SMART" id="SM00327">
    <property type="entry name" value="VWA"/>
    <property type="match status" value="1"/>
</dbReference>
<dbReference type="SUPFAM" id="SSF52540">
    <property type="entry name" value="P-loop containing nucleoside triphosphate hydrolases"/>
    <property type="match status" value="1"/>
</dbReference>
<comment type="caution">
    <text evidence="4">The sequence shown here is derived from an EMBL/GenBank/DDBJ whole genome shotgun (WGS) entry which is preliminary data.</text>
</comment>
<dbReference type="Proteomes" id="UP000436822">
    <property type="component" value="Unassembled WGS sequence"/>
</dbReference>
<feature type="domain" description="VWFA" evidence="3">
    <location>
        <begin position="377"/>
        <end position="556"/>
    </location>
</feature>
<dbReference type="CDD" id="cd01451">
    <property type="entry name" value="vWA_Magnesium_chelatase"/>
    <property type="match status" value="1"/>
</dbReference>
<dbReference type="InterPro" id="IPR041628">
    <property type="entry name" value="ChlI/MoxR_AAA_lid"/>
</dbReference>
<evidence type="ECO:0000259" key="3">
    <source>
        <dbReference type="PROSITE" id="PS50234"/>
    </source>
</evidence>
<proteinExistence type="inferred from homology"/>
<dbReference type="RefSeq" id="WP_159805916.1">
    <property type="nucleotide sequence ID" value="NZ_BLJE01000002.1"/>
</dbReference>
<sequence>MTERAAEWETATAALTLLAIDPAGLGGIWLRAKADAPRDRLIAAVGPAMAPRPLARLHPNVSDDQLFGGLDLTQTLDLGRTVLTSGLLGREPSVLMLSMAERCPAPLAARLGQSLDGGQGHSLLALDESDDDEMLPPALQDRLAFHLDLNGLSHRNTSEIILDHDSIEIARIAYAKLEISADLVAQAVETAFLFGVVSTRAVLFAIRAARALAALQRNASVTEAHLAQAMALVIAPRAIRVPDLSDAPAPQESASPEGQPENQTTQTGIPEDIVLQAVAAALPKNVLQDLKTGAAKATTTGSSGAGAKKRSNRRGKPKPSIRGRLGGAARLDLIATLRRAAPWQKIRAGAPYAPDRTIHIRAEDLCLKRFEEKSDRLLIFAVDASGSAALARMAEAKGAVELLLAEAYARRDQVALIAFRGTDAELLLPPTRSLVQTKRRLSALPGGGGTPLATGLEAAFLLALSTKSKGMTPTIALLTDGRANIALDGSANRGEAQRDASKIARLIREKQTPALVIDTGTRPQAALKDLAHDLGAPYLPLPRANAHGVSQAIEAVLE</sequence>
<accession>A0A6N6JE29</accession>
<name>A0A6N6JE29_9RHOB</name>
<dbReference type="PANTHER" id="PTHR43473:SF2">
    <property type="entry name" value="MAGNESIUM-CHELATASE SUBUNIT CHLD, CHLOROPLASTIC"/>
    <property type="match status" value="1"/>
</dbReference>
<dbReference type="NCBIfam" id="NF009943">
    <property type="entry name" value="PRK13406.1"/>
    <property type="match status" value="1"/>
</dbReference>
<reference evidence="4 5" key="1">
    <citation type="submission" date="2019-12" db="EMBL/GenBank/DDBJ databases">
        <title>Litoreibacter badius sp. nov., a novel bacteriochlorophyll a-containing bacterium in the genus Litoreibacter.</title>
        <authorList>
            <person name="Kanamuro M."/>
            <person name="Takabe Y."/>
            <person name="Mori K."/>
            <person name="Takaichi S."/>
            <person name="Hanada S."/>
        </authorList>
    </citation>
    <scope>NUCLEOTIDE SEQUENCE [LARGE SCALE GENOMIC DNA]</scope>
    <source>
        <strain evidence="4 5">K6</strain>
    </source>
</reference>
<comment type="similarity">
    <text evidence="1">Belongs to the Mg-chelatase subunits D/I family.</text>
</comment>
<dbReference type="AlphaFoldDB" id="A0A6N6JE29"/>
<dbReference type="InterPro" id="IPR041702">
    <property type="entry name" value="BchD/ChlD_VWA"/>
</dbReference>
<gene>
    <name evidence="4" type="primary">bchD</name>
    <name evidence="4" type="ORF">KIN_16750</name>
</gene>
<dbReference type="Pfam" id="PF13519">
    <property type="entry name" value="VWA_2"/>
    <property type="match status" value="1"/>
</dbReference>
<feature type="compositionally biased region" description="Low complexity" evidence="2">
    <location>
        <begin position="293"/>
        <end position="306"/>
    </location>
</feature>
<dbReference type="Gene3D" id="3.40.50.410">
    <property type="entry name" value="von Willebrand factor, type A domain"/>
    <property type="match status" value="1"/>
</dbReference>
<dbReference type="InterPro" id="IPR002035">
    <property type="entry name" value="VWF_A"/>
</dbReference>
<evidence type="ECO:0000313" key="5">
    <source>
        <dbReference type="Proteomes" id="UP000436822"/>
    </source>
</evidence>